<dbReference type="CDD" id="cd01785">
    <property type="entry name" value="RA_PDZ-GEF1"/>
    <property type="match status" value="1"/>
</dbReference>
<protein>
    <submittedName>
        <fullName evidence="16">Rap guanine nucleotide exchange factor 6</fullName>
    </submittedName>
</protein>
<dbReference type="Pfam" id="PF00617">
    <property type="entry name" value="RasGEF"/>
    <property type="match status" value="1"/>
</dbReference>
<dbReference type="CDD" id="cd06755">
    <property type="entry name" value="PDZ_RapGEF2_RapGEF6-like"/>
    <property type="match status" value="1"/>
</dbReference>
<feature type="compositionally biased region" description="Acidic residues" evidence="10">
    <location>
        <begin position="78"/>
        <end position="89"/>
    </location>
</feature>
<dbReference type="Pfam" id="PF00618">
    <property type="entry name" value="RasGEF_N"/>
    <property type="match status" value="1"/>
</dbReference>
<dbReference type="GO" id="GO:0007264">
    <property type="term" value="P:small GTPase-mediated signal transduction"/>
    <property type="evidence" value="ECO:0007669"/>
    <property type="project" value="InterPro"/>
</dbReference>
<dbReference type="PANTHER" id="PTHR45161">
    <property type="entry name" value="CYTOSKELETON-ASSOCIATED PROTEIN 4"/>
    <property type="match status" value="1"/>
</dbReference>
<dbReference type="InterPro" id="IPR000651">
    <property type="entry name" value="Ras-like_Gua-exchang_fac_N"/>
</dbReference>
<evidence type="ECO:0000256" key="3">
    <source>
        <dbReference type="ARBA" id="ARBA00010829"/>
    </source>
</evidence>
<evidence type="ECO:0000256" key="6">
    <source>
        <dbReference type="ARBA" id="ARBA00022553"/>
    </source>
</evidence>
<evidence type="ECO:0000313" key="16">
    <source>
        <dbReference type="Ensembl" id="ENSSGRP00000088941.1"/>
    </source>
</evidence>
<dbReference type="SMART" id="SM00147">
    <property type="entry name" value="RasGEF"/>
    <property type="match status" value="1"/>
</dbReference>
<reference evidence="16" key="2">
    <citation type="submission" date="2025-09" db="UniProtKB">
        <authorList>
            <consortium name="Ensembl"/>
        </authorList>
    </citation>
    <scope>IDENTIFICATION</scope>
</reference>
<dbReference type="GO" id="GO:0005737">
    <property type="term" value="C:cytoplasm"/>
    <property type="evidence" value="ECO:0007669"/>
    <property type="project" value="UniProtKB-SubCell"/>
</dbReference>
<dbReference type="PROSITE" id="PS50200">
    <property type="entry name" value="RA"/>
    <property type="match status" value="1"/>
</dbReference>
<dbReference type="SMART" id="SM00314">
    <property type="entry name" value="RA"/>
    <property type="match status" value="1"/>
</dbReference>
<dbReference type="PROSITE" id="PS50009">
    <property type="entry name" value="RASGEF_CAT"/>
    <property type="match status" value="1"/>
</dbReference>
<evidence type="ECO:0000259" key="15">
    <source>
        <dbReference type="PROSITE" id="PS50212"/>
    </source>
</evidence>
<feature type="domain" description="Cyclic nucleotide-binding" evidence="12">
    <location>
        <begin position="130"/>
        <end position="195"/>
    </location>
</feature>
<evidence type="ECO:0000256" key="4">
    <source>
        <dbReference type="ARBA" id="ARBA00022475"/>
    </source>
</evidence>
<dbReference type="InterPro" id="IPR036034">
    <property type="entry name" value="PDZ_sf"/>
</dbReference>
<dbReference type="Gene3D" id="1.20.870.10">
    <property type="entry name" value="Son of sevenless (SoS) protein Chain: S domain 1"/>
    <property type="match status" value="1"/>
</dbReference>
<dbReference type="InterPro" id="IPR014710">
    <property type="entry name" value="RmlC-like_jellyroll"/>
</dbReference>
<dbReference type="CDD" id="cd00038">
    <property type="entry name" value="CAP_ED"/>
    <property type="match status" value="1"/>
</dbReference>
<dbReference type="InterPro" id="IPR000595">
    <property type="entry name" value="cNMP-bd_dom"/>
</dbReference>
<dbReference type="SUPFAM" id="SSF48366">
    <property type="entry name" value="Ras GEF"/>
    <property type="match status" value="1"/>
</dbReference>
<dbReference type="InterPro" id="IPR023578">
    <property type="entry name" value="Ras_GEF_dom_sf"/>
</dbReference>
<name>A0A672RI79_SINGR</name>
<feature type="domain" description="Ras-associating" evidence="14">
    <location>
        <begin position="532"/>
        <end position="618"/>
    </location>
</feature>
<keyword evidence="5" id="KW-0963">Cytoplasm</keyword>
<evidence type="ECO:0000256" key="7">
    <source>
        <dbReference type="ARBA" id="ARBA00022658"/>
    </source>
</evidence>
<evidence type="ECO:0000256" key="10">
    <source>
        <dbReference type="SAM" id="MobiDB-lite"/>
    </source>
</evidence>
<dbReference type="SMART" id="SM00229">
    <property type="entry name" value="RasGEFN"/>
    <property type="match status" value="1"/>
</dbReference>
<feature type="domain" description="N-terminal Ras-GEF" evidence="15">
    <location>
        <begin position="262"/>
        <end position="375"/>
    </location>
</feature>
<dbReference type="FunFam" id="1.20.870.10:FF:000001">
    <property type="entry name" value="rap guanine nucleotide exchange factor 2 isoform X2"/>
    <property type="match status" value="1"/>
</dbReference>
<dbReference type="SMART" id="SM00228">
    <property type="entry name" value="PDZ"/>
    <property type="match status" value="1"/>
</dbReference>
<feature type="region of interest" description="Disordered" evidence="10">
    <location>
        <begin position="936"/>
        <end position="963"/>
    </location>
</feature>
<dbReference type="Gene3D" id="1.10.840.10">
    <property type="entry name" value="Ras guanine-nucleotide exchange factors catalytic domain"/>
    <property type="match status" value="1"/>
</dbReference>
<dbReference type="SUPFAM" id="SSF51206">
    <property type="entry name" value="cAMP-binding domain-like"/>
    <property type="match status" value="1"/>
</dbReference>
<dbReference type="Gene3D" id="2.30.42.10">
    <property type="match status" value="1"/>
</dbReference>
<dbReference type="GO" id="GO:0005886">
    <property type="term" value="C:plasma membrane"/>
    <property type="evidence" value="ECO:0007669"/>
    <property type="project" value="UniProtKB-SubCell"/>
</dbReference>
<dbReference type="Pfam" id="PF00595">
    <property type="entry name" value="PDZ"/>
    <property type="match status" value="1"/>
</dbReference>
<dbReference type="Gene3D" id="2.60.120.10">
    <property type="entry name" value="Jelly Rolls"/>
    <property type="match status" value="1"/>
</dbReference>
<accession>A0A672RI79</accession>
<comment type="subcellular location">
    <subcellularLocation>
        <location evidence="1">Cell membrane</location>
    </subcellularLocation>
    <subcellularLocation>
        <location evidence="2">Cytoplasm</location>
    </subcellularLocation>
</comment>
<keyword evidence="7 9" id="KW-0344">Guanine-nucleotide releasing factor</keyword>
<dbReference type="CDD" id="cd00155">
    <property type="entry name" value="RasGEF"/>
    <property type="match status" value="1"/>
</dbReference>
<feature type="domain" description="Ras-GEF" evidence="11">
    <location>
        <begin position="643"/>
        <end position="871"/>
    </location>
</feature>
<comment type="similarity">
    <text evidence="3">Belongs to the RAPGEF2 family.</text>
</comment>
<evidence type="ECO:0000256" key="1">
    <source>
        <dbReference type="ARBA" id="ARBA00004236"/>
    </source>
</evidence>
<dbReference type="FunFam" id="2.60.120.10:FF:000019">
    <property type="entry name" value="rap guanine nucleotide exchange factor 6 isoform X1"/>
    <property type="match status" value="1"/>
</dbReference>
<dbReference type="PROSITE" id="PS50106">
    <property type="entry name" value="PDZ"/>
    <property type="match status" value="1"/>
</dbReference>
<feature type="compositionally biased region" description="Acidic residues" evidence="10">
    <location>
        <begin position="1307"/>
        <end position="1316"/>
    </location>
</feature>
<feature type="compositionally biased region" description="Polar residues" evidence="10">
    <location>
        <begin position="953"/>
        <end position="963"/>
    </location>
</feature>
<evidence type="ECO:0000259" key="11">
    <source>
        <dbReference type="PROSITE" id="PS50009"/>
    </source>
</evidence>
<dbReference type="SUPFAM" id="SSF54236">
    <property type="entry name" value="Ubiquitin-like"/>
    <property type="match status" value="1"/>
</dbReference>
<dbReference type="Proteomes" id="UP000472262">
    <property type="component" value="Unassembled WGS sequence"/>
</dbReference>
<dbReference type="PROSITE" id="PS50042">
    <property type="entry name" value="CNMP_BINDING_3"/>
    <property type="match status" value="1"/>
</dbReference>
<dbReference type="GO" id="GO:0005085">
    <property type="term" value="F:guanyl-nucleotide exchange factor activity"/>
    <property type="evidence" value="ECO:0007669"/>
    <property type="project" value="UniProtKB-KW"/>
</dbReference>
<dbReference type="Pfam" id="PF00788">
    <property type="entry name" value="RA"/>
    <property type="match status" value="1"/>
</dbReference>
<dbReference type="CDD" id="cd06224">
    <property type="entry name" value="REM"/>
    <property type="match status" value="1"/>
</dbReference>
<dbReference type="InterPro" id="IPR000159">
    <property type="entry name" value="RA_dom"/>
</dbReference>
<feature type="compositionally biased region" description="Polar residues" evidence="10">
    <location>
        <begin position="1010"/>
        <end position="1040"/>
    </location>
</feature>
<keyword evidence="4" id="KW-1003">Cell membrane</keyword>
<dbReference type="FunFam" id="2.30.42.10:FF:000024">
    <property type="entry name" value="rap guanine nucleotide exchange factor 2 isoform X1"/>
    <property type="match status" value="1"/>
</dbReference>
<feature type="compositionally biased region" description="Low complexity" evidence="10">
    <location>
        <begin position="1169"/>
        <end position="1191"/>
    </location>
</feature>
<evidence type="ECO:0000256" key="8">
    <source>
        <dbReference type="ARBA" id="ARBA00023136"/>
    </source>
</evidence>
<dbReference type="SMART" id="SM00100">
    <property type="entry name" value="cNMP"/>
    <property type="match status" value="1"/>
</dbReference>
<evidence type="ECO:0000256" key="9">
    <source>
        <dbReference type="PROSITE-ProRule" id="PRU00168"/>
    </source>
</evidence>
<organism evidence="16 17">
    <name type="scientific">Sinocyclocheilus grahami</name>
    <name type="common">Dianchi golden-line fish</name>
    <name type="synonym">Barbus grahami</name>
    <dbReference type="NCBI Taxonomy" id="75366"/>
    <lineage>
        <taxon>Eukaryota</taxon>
        <taxon>Metazoa</taxon>
        <taxon>Chordata</taxon>
        <taxon>Craniata</taxon>
        <taxon>Vertebrata</taxon>
        <taxon>Euteleostomi</taxon>
        <taxon>Actinopterygii</taxon>
        <taxon>Neopterygii</taxon>
        <taxon>Teleostei</taxon>
        <taxon>Ostariophysi</taxon>
        <taxon>Cypriniformes</taxon>
        <taxon>Cyprinidae</taxon>
        <taxon>Cyprininae</taxon>
        <taxon>Sinocyclocheilus</taxon>
    </lineage>
</organism>
<dbReference type="PANTHER" id="PTHR45161:SF4">
    <property type="entry name" value="RAP GUANINE NUCLEOTIDE EXCHANGE FACTOR 6"/>
    <property type="match status" value="1"/>
</dbReference>
<evidence type="ECO:0000259" key="14">
    <source>
        <dbReference type="PROSITE" id="PS50200"/>
    </source>
</evidence>
<feature type="region of interest" description="Disordered" evidence="10">
    <location>
        <begin position="1000"/>
        <end position="1040"/>
    </location>
</feature>
<evidence type="ECO:0000256" key="2">
    <source>
        <dbReference type="ARBA" id="ARBA00004496"/>
    </source>
</evidence>
<dbReference type="SUPFAM" id="SSF50156">
    <property type="entry name" value="PDZ domain-like"/>
    <property type="match status" value="1"/>
</dbReference>
<dbReference type="PROSITE" id="PS50212">
    <property type="entry name" value="RASGEF_NTER"/>
    <property type="match status" value="1"/>
</dbReference>
<gene>
    <name evidence="16" type="primary">LOC107603232</name>
</gene>
<keyword evidence="8" id="KW-0472">Membrane</keyword>
<evidence type="ECO:0000259" key="12">
    <source>
        <dbReference type="PROSITE" id="PS50042"/>
    </source>
</evidence>
<dbReference type="InterPro" id="IPR001478">
    <property type="entry name" value="PDZ"/>
</dbReference>
<keyword evidence="17" id="KW-1185">Reference proteome</keyword>
<dbReference type="InterPro" id="IPR001895">
    <property type="entry name" value="RASGEF_cat_dom"/>
</dbReference>
<feature type="region of interest" description="Disordered" evidence="10">
    <location>
        <begin position="1152"/>
        <end position="1207"/>
    </location>
</feature>
<proteinExistence type="inferred from homology"/>
<feature type="region of interest" description="Disordered" evidence="10">
    <location>
        <begin position="28"/>
        <end position="94"/>
    </location>
</feature>
<dbReference type="InterPro" id="IPR029071">
    <property type="entry name" value="Ubiquitin-like_domsf"/>
</dbReference>
<sequence length="1316" mass="146851">MMSSIQHFSLPVLSAQLPGDLSKMHLTDHAHQQMHMPPSQSGCSIASDSGSSSLSDIYQATESEMGDVDLSGLPEAPVDSEEEEEDEDIERSSEALLGRDLVRECLEKDAVDRTDDDIEQLLEFMHQLPAFANMTMSVRRELCRVMMFEVVEQEGTIILQDKQELDLWYVILNGSVEISYGDGRTEILCMGNSFGISPSLDRQFMNGVVCTKGDDCQFVCIAQEDYCRILNHVEKNTHKVEEEGEIVMVKEHRELDRSGTRKGHIVIKGTPERLIMHLVEEPSVVDPTYIEDFLLTYRTFLSSPMEVGKKLLEWFKVDSLRDTVTRIVLLWVNNHFNDFEGDPVMTQFLEDFEKLLDSSKMKGHLRLLNIACAAKAKCRQITLQKPSRESPLFFTVQGGSERCFGIFVETVEEASKAAEAGLKRGDQIMEINGQNFENISYSKAMDILKNNTHLSLTVKTNIFGMSQIILILIILWNDGGMSQSQDDSIVGTKQCRHSVAIMPIPGSLSSSSPDLLQPAASALDFSNPSDIPDQVIRVFKADQQSCYIIISKDTTAKDVVSHVVSEFGLIAAPETYSLCEVSVSPEGVLKQRRLPDQLSKLADRIQLNGRYYLKNNMETETLCSDEDAQELLRESQISLLQLSTVEVAAQLSMRDFDLFRNIESTEYVDDLFKRDPGGGGNSHLKQFEEVINQETFWVATEILREPNALKRMKTIKHFIKIALHCRECKNFNSMFAIISGLNLAPVARLRSTWEKLPSKYEKLFRDLQDIFDPSRNMAKYRNILSSQSVQPPIIPLFPVVKKDLTFLHEGNDSSVDGLVNFEKLRMIAKEIRNVVRMTSANMDPALMFRQRKKRWKSLGSLSQGSTNSNLLDVQGSHKKRVRRSSLLNAKKLYEDAQMARKVKQYLAHLEVETDEEKFQIMSLQCEAAYSTLSKNLNERRSTKSDMSPVSVRSGVSSAKPQNRVSQVLQVPPVSLYPLRKKSIAKDLSASFAPNSPQMLKKAAGAAEDTATVSSLHSSPTVSPQGSPRKGTTPTNLQSPHILNKTSREYFKRAPCFAAECDVCLVTVLFFHPSSSSAQHLVVRETSFMFSSSAEELTVPEQTSVSELADSGRGSWTSCSSNSHDNLQTLSGQRALDLLNHRHTPMGGPIAEVEIGPGLPEDSCSRDGSELSQSRQSWTSSSSLSDTYEGSYGTIKRKTQNQQSTDASYKTITSSTEKGLIGHKLVSRNHVMSLIKVKYDRLKAPPPTPPGYQGLTLGDAQDGGASRPTHVKPPEYSVALQRCKLRHSLAEPNLSRPPSVTLHSHADSEEDEQVSAV</sequence>
<evidence type="ECO:0000259" key="13">
    <source>
        <dbReference type="PROSITE" id="PS50106"/>
    </source>
</evidence>
<evidence type="ECO:0000313" key="17">
    <source>
        <dbReference type="Proteomes" id="UP000472262"/>
    </source>
</evidence>
<evidence type="ECO:0000256" key="5">
    <source>
        <dbReference type="ARBA" id="ARBA00022490"/>
    </source>
</evidence>
<keyword evidence="6" id="KW-0597">Phosphoprotein</keyword>
<feature type="domain" description="PDZ" evidence="13">
    <location>
        <begin position="380"/>
        <end position="450"/>
    </location>
</feature>
<dbReference type="FunFam" id="1.10.840.10:FF:000001">
    <property type="entry name" value="Rap guanine nucleotide exchange factor (GEF) 6"/>
    <property type="match status" value="1"/>
</dbReference>
<dbReference type="InterPro" id="IPR036964">
    <property type="entry name" value="RASGEF_cat_dom_sf"/>
</dbReference>
<feature type="compositionally biased region" description="Low complexity" evidence="10">
    <location>
        <begin position="39"/>
        <end position="55"/>
    </location>
</feature>
<feature type="region of interest" description="Disordered" evidence="10">
    <location>
        <begin position="1287"/>
        <end position="1316"/>
    </location>
</feature>
<dbReference type="InterPro" id="IPR018490">
    <property type="entry name" value="cNMP-bd_dom_sf"/>
</dbReference>
<dbReference type="Ensembl" id="ENSSGRT00000094675.1">
    <property type="protein sequence ID" value="ENSSGRP00000088941.1"/>
    <property type="gene ID" value="ENSSGRG00000043759.1"/>
</dbReference>
<reference evidence="16" key="1">
    <citation type="submission" date="2025-08" db="UniProtKB">
        <authorList>
            <consortium name="Ensembl"/>
        </authorList>
    </citation>
    <scope>IDENTIFICATION</scope>
</reference>